<accession>A0A919VLS0</accession>
<evidence type="ECO:0000313" key="2">
    <source>
        <dbReference type="EMBL" id="GIM70899.1"/>
    </source>
</evidence>
<feature type="transmembrane region" description="Helical" evidence="1">
    <location>
        <begin position="92"/>
        <end position="112"/>
    </location>
</feature>
<keyword evidence="3" id="KW-1185">Reference proteome</keyword>
<name>A0A919VLS0_9ACTN</name>
<evidence type="ECO:0000256" key="1">
    <source>
        <dbReference type="SAM" id="Phobius"/>
    </source>
</evidence>
<dbReference type="Proteomes" id="UP000681340">
    <property type="component" value="Unassembled WGS sequence"/>
</dbReference>
<organism evidence="2 3">
    <name type="scientific">Actinoplanes auranticolor</name>
    <dbReference type="NCBI Taxonomy" id="47988"/>
    <lineage>
        <taxon>Bacteria</taxon>
        <taxon>Bacillati</taxon>
        <taxon>Actinomycetota</taxon>
        <taxon>Actinomycetes</taxon>
        <taxon>Micromonosporales</taxon>
        <taxon>Micromonosporaceae</taxon>
        <taxon>Actinoplanes</taxon>
    </lineage>
</organism>
<keyword evidence="1" id="KW-0812">Transmembrane</keyword>
<dbReference type="RefSeq" id="WP_212990322.1">
    <property type="nucleotide sequence ID" value="NZ_BAABEA010000006.1"/>
</dbReference>
<sequence>MDAGQHNGTEPDTAAMLYTGAIAGVVLRGGTWVASAFTLGPVLGIVDTVAGEYVARREALFVQAIVTLAAVLAAVLGGLGLQTDPASFRWPVRLLCGLFIVDAILYLAPIVVAAGFESIEFTTLAWAVFGVAVVGNLGLAGLSLLIIIRTRAPRREADRAAAPLIIDLSAPAPDATPRSVS</sequence>
<evidence type="ECO:0000313" key="3">
    <source>
        <dbReference type="Proteomes" id="UP000681340"/>
    </source>
</evidence>
<comment type="caution">
    <text evidence="2">The sequence shown here is derived from an EMBL/GenBank/DDBJ whole genome shotgun (WGS) entry which is preliminary data.</text>
</comment>
<dbReference type="EMBL" id="BOQL01000033">
    <property type="protein sequence ID" value="GIM70899.1"/>
    <property type="molecule type" value="Genomic_DNA"/>
</dbReference>
<proteinExistence type="predicted"/>
<feature type="transmembrane region" description="Helical" evidence="1">
    <location>
        <begin position="60"/>
        <end position="80"/>
    </location>
</feature>
<keyword evidence="1" id="KW-0472">Membrane</keyword>
<gene>
    <name evidence="2" type="ORF">Aau02nite_43190</name>
</gene>
<reference evidence="2" key="1">
    <citation type="submission" date="2021-03" db="EMBL/GenBank/DDBJ databases">
        <title>Whole genome shotgun sequence of Actinoplanes auranticolor NBRC 12245.</title>
        <authorList>
            <person name="Komaki H."/>
            <person name="Tamura T."/>
        </authorList>
    </citation>
    <scope>NUCLEOTIDE SEQUENCE</scope>
    <source>
        <strain evidence="2">NBRC 12245</strain>
    </source>
</reference>
<dbReference type="AlphaFoldDB" id="A0A919VLS0"/>
<keyword evidence="1" id="KW-1133">Transmembrane helix</keyword>
<feature type="transmembrane region" description="Helical" evidence="1">
    <location>
        <begin position="124"/>
        <end position="148"/>
    </location>
</feature>
<protein>
    <submittedName>
        <fullName evidence="2">Uncharacterized protein</fullName>
    </submittedName>
</protein>